<dbReference type="InterPro" id="IPR052520">
    <property type="entry name" value="ATL_DNA_repair"/>
</dbReference>
<evidence type="ECO:0000313" key="3">
    <source>
        <dbReference type="EMBL" id="MFC6713063.1"/>
    </source>
</evidence>
<comment type="caution">
    <text evidence="3">The sequence shown here is derived from an EMBL/GenBank/DDBJ whole genome shotgun (WGS) entry which is preliminary data.</text>
</comment>
<dbReference type="CDD" id="cd06445">
    <property type="entry name" value="ATase"/>
    <property type="match status" value="1"/>
</dbReference>
<evidence type="ECO:0000256" key="1">
    <source>
        <dbReference type="ARBA" id="ARBA00022763"/>
    </source>
</evidence>
<dbReference type="PANTHER" id="PTHR42942:SF1">
    <property type="entry name" value="ALKYLTRANSFERASE-LIKE PROTEIN 1"/>
    <property type="match status" value="1"/>
</dbReference>
<dbReference type="RefSeq" id="WP_377820586.1">
    <property type="nucleotide sequence ID" value="NZ_JBHSWJ010000002.1"/>
</dbReference>
<dbReference type="SUPFAM" id="SSF46767">
    <property type="entry name" value="Methylated DNA-protein cysteine methyltransferase, C-terminal domain"/>
    <property type="match status" value="1"/>
</dbReference>
<accession>A0ABW2AQM3</accession>
<name>A0ABW2AQM3_9MICO</name>
<evidence type="ECO:0000259" key="2">
    <source>
        <dbReference type="Pfam" id="PF01035"/>
    </source>
</evidence>
<dbReference type="InterPro" id="IPR036388">
    <property type="entry name" value="WH-like_DNA-bd_sf"/>
</dbReference>
<gene>
    <name evidence="3" type="ORF">ACFQBT_04050</name>
</gene>
<dbReference type="Proteomes" id="UP001596356">
    <property type="component" value="Unassembled WGS sequence"/>
</dbReference>
<dbReference type="InterPro" id="IPR036217">
    <property type="entry name" value="MethylDNA_cys_MeTrfase_DNAb"/>
</dbReference>
<keyword evidence="1" id="KW-0227">DNA damage</keyword>
<dbReference type="EMBL" id="JBHSWJ010000002">
    <property type="protein sequence ID" value="MFC6713063.1"/>
    <property type="molecule type" value="Genomic_DNA"/>
</dbReference>
<dbReference type="InterPro" id="IPR014048">
    <property type="entry name" value="MethylDNA_cys_MeTrfase_DNA-bd"/>
</dbReference>
<dbReference type="PANTHER" id="PTHR42942">
    <property type="entry name" value="6-O-METHYLGUANINE DNA METHYLTRANSFERASE"/>
    <property type="match status" value="1"/>
</dbReference>
<sequence length="100" mass="10813">MTDALPPLVEAVLDVVEAIPPSRVMSYGQIGALVGVGPRRVGNVMSTYGALMPWWRVVRADGRPATGHEQRALELLRSERTVLVSGGSRVDMDVARYLPA</sequence>
<evidence type="ECO:0000313" key="4">
    <source>
        <dbReference type="Proteomes" id="UP001596356"/>
    </source>
</evidence>
<reference evidence="4" key="1">
    <citation type="journal article" date="2019" name="Int. J. Syst. Evol. Microbiol.">
        <title>The Global Catalogue of Microorganisms (GCM) 10K type strain sequencing project: providing services to taxonomists for standard genome sequencing and annotation.</title>
        <authorList>
            <consortium name="The Broad Institute Genomics Platform"/>
            <consortium name="The Broad Institute Genome Sequencing Center for Infectious Disease"/>
            <person name="Wu L."/>
            <person name="Ma J."/>
        </authorList>
    </citation>
    <scope>NUCLEOTIDE SEQUENCE [LARGE SCALE GENOMIC DNA]</scope>
    <source>
        <strain evidence="4">NBRC 106593</strain>
    </source>
</reference>
<dbReference type="Pfam" id="PF01035">
    <property type="entry name" value="DNA_binding_1"/>
    <property type="match status" value="1"/>
</dbReference>
<dbReference type="Gene3D" id="1.10.10.10">
    <property type="entry name" value="Winged helix-like DNA-binding domain superfamily/Winged helix DNA-binding domain"/>
    <property type="match status" value="1"/>
</dbReference>
<organism evidence="3 4">
    <name type="scientific">Branchiibius cervicis</name>
    <dbReference type="NCBI Taxonomy" id="908252"/>
    <lineage>
        <taxon>Bacteria</taxon>
        <taxon>Bacillati</taxon>
        <taxon>Actinomycetota</taxon>
        <taxon>Actinomycetes</taxon>
        <taxon>Micrococcales</taxon>
        <taxon>Dermacoccaceae</taxon>
        <taxon>Branchiibius</taxon>
    </lineage>
</organism>
<proteinExistence type="predicted"/>
<protein>
    <submittedName>
        <fullName evidence="3">MGMT family protein</fullName>
    </submittedName>
</protein>
<keyword evidence="4" id="KW-1185">Reference proteome</keyword>
<feature type="domain" description="Methylated-DNA-[protein]-cysteine S-methyltransferase DNA binding" evidence="2">
    <location>
        <begin position="10"/>
        <end position="80"/>
    </location>
</feature>